<feature type="region of interest" description="Disordered" evidence="1">
    <location>
        <begin position="552"/>
        <end position="620"/>
    </location>
</feature>
<name>A0A449BNT5_PLAVN</name>
<feature type="compositionally biased region" description="Low complexity" evidence="1">
    <location>
        <begin position="306"/>
        <end position="317"/>
    </location>
</feature>
<dbReference type="InterPro" id="IPR006477">
    <property type="entry name" value="Yir_bir_cir"/>
</dbReference>
<feature type="transmembrane region" description="Helical" evidence="2">
    <location>
        <begin position="688"/>
        <end position="709"/>
    </location>
</feature>
<dbReference type="RefSeq" id="XP_037490186.1">
    <property type="nucleotide sequence ID" value="XM_037634998.1"/>
</dbReference>
<proteinExistence type="predicted"/>
<accession>A0A449BNT5</accession>
<protein>
    <submittedName>
        <fullName evidence="3">CIR protein PIR protein</fullName>
    </submittedName>
</protein>
<feature type="compositionally biased region" description="Basic and acidic residues" evidence="1">
    <location>
        <begin position="325"/>
        <end position="340"/>
    </location>
</feature>
<evidence type="ECO:0000313" key="3">
    <source>
        <dbReference type="EMBL" id="VEV55121.1"/>
    </source>
</evidence>
<dbReference type="VEuPathDB" id="PlasmoDB:PVVCY_0500060"/>
<feature type="compositionally biased region" description="Gly residues" evidence="1">
    <location>
        <begin position="559"/>
        <end position="568"/>
    </location>
</feature>
<keyword evidence="2" id="KW-1133">Transmembrane helix</keyword>
<dbReference type="KEGG" id="pvv:PVVCY_0500060"/>
<evidence type="ECO:0000313" key="4">
    <source>
        <dbReference type="Proteomes" id="UP000290582"/>
    </source>
</evidence>
<feature type="compositionally biased region" description="Polar residues" evidence="1">
    <location>
        <begin position="570"/>
        <end position="580"/>
    </location>
</feature>
<feature type="compositionally biased region" description="Acidic residues" evidence="1">
    <location>
        <begin position="284"/>
        <end position="305"/>
    </location>
</feature>
<dbReference type="OrthoDB" id="373051at2759"/>
<feature type="compositionally biased region" description="Polar residues" evidence="1">
    <location>
        <begin position="646"/>
        <end position="664"/>
    </location>
</feature>
<feature type="region of interest" description="Disordered" evidence="1">
    <location>
        <begin position="633"/>
        <end position="664"/>
    </location>
</feature>
<feature type="transmembrane region" description="Helical" evidence="2">
    <location>
        <begin position="769"/>
        <end position="789"/>
    </location>
</feature>
<feature type="compositionally biased region" description="Low complexity" evidence="1">
    <location>
        <begin position="601"/>
        <end position="617"/>
    </location>
</feature>
<evidence type="ECO:0000256" key="2">
    <source>
        <dbReference type="SAM" id="Phobius"/>
    </source>
</evidence>
<feature type="region of interest" description="Disordered" evidence="1">
    <location>
        <begin position="253"/>
        <end position="441"/>
    </location>
</feature>
<dbReference type="Proteomes" id="UP000290582">
    <property type="component" value="Chromosome PVVCY_05"/>
</dbReference>
<dbReference type="Pfam" id="PF06022">
    <property type="entry name" value="Cir_Bir_Yir"/>
    <property type="match status" value="1"/>
</dbReference>
<feature type="compositionally biased region" description="Polar residues" evidence="1">
    <location>
        <begin position="431"/>
        <end position="441"/>
    </location>
</feature>
<keyword evidence="2" id="KW-0472">Membrane</keyword>
<feature type="compositionally biased region" description="Polar residues" evidence="1">
    <location>
        <begin position="341"/>
        <end position="353"/>
    </location>
</feature>
<feature type="compositionally biased region" description="Gly residues" evidence="1">
    <location>
        <begin position="408"/>
        <end position="425"/>
    </location>
</feature>
<evidence type="ECO:0000256" key="1">
    <source>
        <dbReference type="SAM" id="MobiDB-lite"/>
    </source>
</evidence>
<dbReference type="Gene3D" id="1.20.120.20">
    <property type="entry name" value="Apolipoprotein"/>
    <property type="match status" value="1"/>
</dbReference>
<feature type="compositionally biased region" description="Acidic residues" evidence="1">
    <location>
        <begin position="258"/>
        <end position="271"/>
    </location>
</feature>
<keyword evidence="2" id="KW-0812">Transmembrane</keyword>
<feature type="compositionally biased region" description="Low complexity" evidence="1">
    <location>
        <begin position="582"/>
        <end position="591"/>
    </location>
</feature>
<reference evidence="3 4" key="1">
    <citation type="submission" date="2019-01" db="EMBL/GenBank/DDBJ databases">
        <authorList>
            <person name="Ramaprasad A."/>
        </authorList>
    </citation>
    <scope>NUCLEOTIDE SEQUENCE [LARGE SCALE GENOMIC DNA]</scope>
</reference>
<gene>
    <name evidence="3" type="ORF">PVVCY_0500060</name>
</gene>
<dbReference type="EMBL" id="LR215061">
    <property type="protein sequence ID" value="VEV55121.1"/>
    <property type="molecule type" value="Genomic_DNA"/>
</dbReference>
<dbReference type="GeneID" id="59892971"/>
<dbReference type="AlphaFoldDB" id="A0A449BNT5"/>
<organism evidence="3 4">
    <name type="scientific">Plasmodium vinckei vinckei</name>
    <dbReference type="NCBI Taxonomy" id="54757"/>
    <lineage>
        <taxon>Eukaryota</taxon>
        <taxon>Sar</taxon>
        <taxon>Alveolata</taxon>
        <taxon>Apicomplexa</taxon>
        <taxon>Aconoidasida</taxon>
        <taxon>Haemosporida</taxon>
        <taxon>Plasmodiidae</taxon>
        <taxon>Plasmodium</taxon>
        <taxon>Plasmodium (Vinckeia)</taxon>
    </lineage>
</organism>
<sequence>MNACDTFREIDELFIDYENNEDKFNDEYGTYNEYCPVKNGGRNCETNYEKLNAIFGYAYKELIQNKNVDLESENDPSADFFVMSLSNILYKLSTNPNLSLKDAFKIYLKSHEGFKYWSILRNKKYFNDSNIGIMNGFYFLFQQICETINRYNDPNAKTYEHTNDIAQFYIIYNTLYNFVNRCNPYRQLFNHLKTIYDDIIGGSFNFHDNDQDQDLSDQLIMLSSINITKFVSEFNTKGCIKVHKKLEQNISKIKEKSEEDQEEDEEQEEDEKQGGFSDLIDLFGSDDDNNDGENGDDGGDDDDTSTDGTGETDTQTDINNGPENSQDKYDTQGNEQKDSDNGQISQPSSSNDQIVIHESSGGGKENLSRVPEGSKNSLSPDVKQGDTGSPADGSDDPQGDQGSIDSGSDGGGSDGSGSGEGGGSSDGSKTPVDQATMHSSGASNGYFSNLWKARLNPMNYIPSVPDIYETSKNILTSATNQASNAYNSAVTAVKDNYDSVMTAVKDTYDSAVTAVKNTYDTTMTTVKGAYSATTNYIGGAVNIITNQLNPFGNSQLGGNQSGSGGSEGGTDTSNHSQQYPKQPVNPTSPSSVTPPDPPQPTQQLSQTPSSSKPQSNKTQDKLQITDKNGAINQVQSHDTNPGAGGIQTTENSSTDPSNTGNGRTTETVVKINEKPSIWCIGSNTKCDITGISIIIISISIILTIIYKYLSLGWTSKSKRKKNIKKVINSIGGKRPVQIIIKSYDRNKDLKPVINSVGRKKDPLLNIYKLMQADPIPFINLFFLLIFFVYKRKYDFLEL</sequence>